<dbReference type="Pfam" id="PF24236">
    <property type="entry name" value="Tea_helical"/>
    <property type="match status" value="5"/>
</dbReference>
<feature type="region of interest" description="Disordered" evidence="1">
    <location>
        <begin position="416"/>
        <end position="465"/>
    </location>
</feature>
<dbReference type="Proteomes" id="UP000001819">
    <property type="component" value="Chromosome 3"/>
</dbReference>
<dbReference type="Pfam" id="PF22889">
    <property type="entry name" value="Tea_mid"/>
    <property type="match status" value="1"/>
</dbReference>
<evidence type="ECO:0000259" key="3">
    <source>
        <dbReference type="Pfam" id="PF22889"/>
    </source>
</evidence>
<name>A0A6I8V4X1_DROPS</name>
<evidence type="ECO:0000256" key="1">
    <source>
        <dbReference type="SAM" id="MobiDB-lite"/>
    </source>
</evidence>
<feature type="region of interest" description="Disordered" evidence="1">
    <location>
        <begin position="1373"/>
        <end position="1394"/>
    </location>
</feature>
<feature type="compositionally biased region" description="Polar residues" evidence="1">
    <location>
        <begin position="937"/>
        <end position="979"/>
    </location>
</feature>
<feature type="domain" description="Telomere ends associated middle" evidence="3">
    <location>
        <begin position="1017"/>
        <end position="1173"/>
    </location>
</feature>
<feature type="compositionally biased region" description="Basic and acidic residues" evidence="1">
    <location>
        <begin position="690"/>
        <end position="704"/>
    </location>
</feature>
<feature type="domain" description="Telomere ends associated alpha-helical" evidence="4">
    <location>
        <begin position="472"/>
        <end position="532"/>
    </location>
</feature>
<dbReference type="KEGG" id="dpo:6898756"/>
<dbReference type="ExpressionAtlas" id="A0A6I8V4X1">
    <property type="expression patterns" value="baseline"/>
</dbReference>
<dbReference type="InterPro" id="IPR057624">
    <property type="entry name" value="Tea_helical"/>
</dbReference>
<feature type="compositionally biased region" description="Low complexity" evidence="1">
    <location>
        <begin position="890"/>
        <end position="906"/>
    </location>
</feature>
<feature type="compositionally biased region" description="Low complexity" evidence="1">
    <location>
        <begin position="980"/>
        <end position="994"/>
    </location>
</feature>
<feature type="domain" description="Telomere ends associated alpha-helical" evidence="4">
    <location>
        <begin position="15"/>
        <end position="81"/>
    </location>
</feature>
<keyword evidence="5" id="KW-1185">Reference proteome</keyword>
<feature type="domain" description="Telomere ends associated alpha-helical" evidence="4">
    <location>
        <begin position="716"/>
        <end position="779"/>
    </location>
</feature>
<sequence length="1672" mass="189771">MYSPRKKAHRPAVSFREFSKLIKNLPDIAFDVQSDQAEEGSYKTLDECAQWYYEAFYKDPSVRKRYKFQVRACAKVKKDKLLSLPEAEVDDTPEESEHESADDVVVKVDKMGMFMFPVTFEDFAKYADTDMICKLTTQKETSTEDIQPDSKQKRSQLQKFYNSFYMFPEERKSTNIFPEAPPALLVKLLRPGYPVDEGAGRSLAEHKKTGPAIQENERHREPEAPEGPEATSDFPIVSFQVFEKHLANLYDIVWQLKLNDPEYVVKDFEEGAYCYYLAFYLTPEIRDRYKYILKPCTSDLSARLLAIPSREEAEKLRRNLPELIKPSPDLERPKSPDLVTETAVAPVDFKFFKKYIVNLDDISQQMRCCDEYKDLSKEECGAEYFRQFYSSPEIRERFQYKLKPCPGMVRERLLGRPACSDRPSNGAEKAAEQNRPAPIKESSRKSDPEPLPEEEHCVENDNNNNKKFPVTFKEFKRSVTNLSEIVQKMQQSEEYREKSEEQCAKEYYQGFYSMPQMRERFDCKFKPCPAKKCNLLLRYAVEHPEPSEEQSENIPPKKTTKPSSLSSARDDVVTIGSARFKFPVSLGVFRRSINYDEIVRSRLGKSTVKPQLQAQTANPKNPQYERYFRQFYVGFYAFPNFRKQHAYRFKCGGDKQLLKKLCDYAVPLNESAKRKVEDEQKRRRPIGSRGRAEAEPTLKPKPDLTDRCGVTKPISFKVFSKLLYLEDAVSKMQLHPNFAAMTEAECQRLYYESFYSTPSIRDKYPCRIKPCPAGMRANLLHIPAKPGNLSDLRYPQRNVSGQRQSTPDVDRLYAARKAELDGKQKLNVVNYMPHNLSSYIARRVACPERRAVVEKYIVETIRDLNEAAASSVSGLDTVRRGIGEEEKTEATPVAATLGVGTTAATGREPAECPAASIEVEGEVESPEENRVRGYTVPESTTASVPASTANRPSSTTLPEVEKTTNPGTTTSVTASNEVQATASEQAATASSTAETMHSEASAVTLRHLIEQLEQTVDIFAAPSDQEHTIKHLIFQSTGLKRTIWRILFQLSQEEFRTYTKIHKGEAFYENEGLLQRCHQQVVDQGYWPLNLYVKLPMLRQLLHSKGVELQSLDLLQLSPKILHWSDLMLLTDFDEIVEQHYADRTGKQIDDAKLLFQEREQFYASCWTHDQWIRQVPKITNEALNEPIFGDASAVAGVVLKLLCGVEESQASAITIESDNARPTPSEVSICPHTELNAQSTNFVDMDEVGPASQMPDTENDPLRESMQVPVKQEAIKFLDKLRGSCVNSQDFLWESIDSNEQIINLDDSQESLSGLACFAICKATEIAPSNVNALPQFPETENPKISTESEIIESQPEAEPQLNVMQKEALVPPLNEPIKRKDKTSSSNEVGKKPRLMNEKVPQLRHEFRALPLHAVVCLESTAFAPGLEDEQPTTSLQVASAKEKEPTITASQDFALGNTLLASSQLDALLDAPNVTLRKVNENAITVTGSDKICDQGPPPVLQICSIFRDVERYRFFRALTTEQIIKHRIDGYIVGSSYHDALIKINGKLCNVRGALMETLFPHVSARLRSDLKDILCDLGEYIYNSRWHAYNDSLQDLRARVLSMFMDVAPKFAFFRAEFDNATREWATCSTIDWWDPGVVGPRPRGDVGTVLKPGVLGRMKELKAQLR</sequence>
<feature type="domain" description="Telomere ends associated C-terminal" evidence="2">
    <location>
        <begin position="1508"/>
        <end position="1668"/>
    </location>
</feature>
<feature type="region of interest" description="Disordered" evidence="1">
    <location>
        <begin position="544"/>
        <end position="568"/>
    </location>
</feature>
<feature type="compositionally biased region" description="Basic and acidic residues" evidence="1">
    <location>
        <begin position="441"/>
        <end position="459"/>
    </location>
</feature>
<dbReference type="InterPro" id="IPR054729">
    <property type="entry name" value="Tea_mid"/>
</dbReference>
<dbReference type="FunCoup" id="A0A6I8V4X1">
    <property type="interactions" value="8"/>
</dbReference>
<gene>
    <name evidence="6" type="primary">LOC6898756</name>
</gene>
<evidence type="ECO:0000259" key="4">
    <source>
        <dbReference type="Pfam" id="PF24236"/>
    </source>
</evidence>
<evidence type="ECO:0000259" key="2">
    <source>
        <dbReference type="Pfam" id="PF22884"/>
    </source>
</evidence>
<evidence type="ECO:0000313" key="5">
    <source>
        <dbReference type="Proteomes" id="UP000001819"/>
    </source>
</evidence>
<dbReference type="InParanoid" id="A0A6I8V4X1"/>
<feature type="domain" description="Telomere ends associated alpha-helical" evidence="4">
    <location>
        <begin position="239"/>
        <end position="304"/>
    </location>
</feature>
<protein>
    <submittedName>
        <fullName evidence="6">Protein telomere ends associated-like isoform X1</fullName>
    </submittedName>
</protein>
<feature type="region of interest" description="Disordered" evidence="1">
    <location>
        <begin position="199"/>
        <end position="232"/>
    </location>
</feature>
<evidence type="ECO:0000313" key="6">
    <source>
        <dbReference type="RefSeq" id="XP_002138739.3"/>
    </source>
</evidence>
<dbReference type="RefSeq" id="XP_002138739.3">
    <property type="nucleotide sequence ID" value="XM_002138703.3"/>
</dbReference>
<accession>A0A6I8V4X1</accession>
<reference evidence="5" key="1">
    <citation type="submission" date="2024-06" db="UniProtKB">
        <authorList>
            <consortium name="RefSeq"/>
        </authorList>
    </citation>
    <scope>NUCLEOTIDE SEQUENCE [LARGE SCALE GENOMIC DNA]</scope>
    <source>
        <strain evidence="5">MV2-25</strain>
    </source>
</reference>
<feature type="domain" description="Telomere ends associated alpha-helical" evidence="4">
    <location>
        <begin position="349"/>
        <end position="413"/>
    </location>
</feature>
<proteinExistence type="predicted"/>
<feature type="region of interest" description="Disordered" evidence="1">
    <location>
        <begin position="883"/>
        <end position="994"/>
    </location>
</feature>
<dbReference type="Pfam" id="PF22884">
    <property type="entry name" value="Tea_C"/>
    <property type="match status" value="1"/>
</dbReference>
<feature type="region of interest" description="Disordered" evidence="1">
    <location>
        <begin position="673"/>
        <end position="704"/>
    </location>
</feature>
<organism evidence="5 6">
    <name type="scientific">Drosophila pseudoobscura pseudoobscura</name>
    <name type="common">Fruit fly</name>
    <dbReference type="NCBI Taxonomy" id="46245"/>
    <lineage>
        <taxon>Eukaryota</taxon>
        <taxon>Metazoa</taxon>
        <taxon>Ecdysozoa</taxon>
        <taxon>Arthropoda</taxon>
        <taxon>Hexapoda</taxon>
        <taxon>Insecta</taxon>
        <taxon>Pterygota</taxon>
        <taxon>Neoptera</taxon>
        <taxon>Endopterygota</taxon>
        <taxon>Diptera</taxon>
        <taxon>Brachycera</taxon>
        <taxon>Muscomorpha</taxon>
        <taxon>Ephydroidea</taxon>
        <taxon>Drosophilidae</taxon>
        <taxon>Drosophila</taxon>
        <taxon>Sophophora</taxon>
    </lineage>
</organism>
<reference evidence="6" key="2">
    <citation type="submission" date="2025-08" db="UniProtKB">
        <authorList>
            <consortium name="RefSeq"/>
        </authorList>
    </citation>
    <scope>IDENTIFICATION</scope>
    <source>
        <strain evidence="6">MV-25-SWS-2005</strain>
        <tissue evidence="6">Whole body</tissue>
    </source>
</reference>
<dbReference type="InterPro" id="IPR054730">
    <property type="entry name" value="Tea_C"/>
</dbReference>